<protein>
    <submittedName>
        <fullName evidence="1">Uncharacterized protein</fullName>
    </submittedName>
</protein>
<sequence>MHARNFLTSKVDMKNFHNERSLSSNAGQAVTHDFPKFALGATVATPGALDLLDSTGTNASSILTRHQYGDFGSICAEDTQSNLDAIAYGLRVFSAYDIGKVRLWVITEADRSVTTLLLPSEY</sequence>
<reference evidence="1 2" key="1">
    <citation type="submission" date="2023-08" db="EMBL/GenBank/DDBJ databases">
        <title>Draft genome sequence of Janthinobacterium lividum.</title>
        <authorList>
            <person name="Chun B.H."/>
            <person name="Lee Y."/>
        </authorList>
    </citation>
    <scope>NUCLEOTIDE SEQUENCE [LARGE SCALE GENOMIC DNA]</scope>
    <source>
        <strain evidence="1 2">AMJK</strain>
    </source>
</reference>
<gene>
    <name evidence="1" type="ORF">RB624_10045</name>
</gene>
<dbReference type="RefSeq" id="WP_307779023.1">
    <property type="nucleotide sequence ID" value="NZ_JAVFKP010000002.1"/>
</dbReference>
<name>A0ABU0XRR8_9BURK</name>
<dbReference type="Proteomes" id="UP001237592">
    <property type="component" value="Unassembled WGS sequence"/>
</dbReference>
<dbReference type="EMBL" id="JAVFKP010000002">
    <property type="protein sequence ID" value="MDQ4626224.1"/>
    <property type="molecule type" value="Genomic_DNA"/>
</dbReference>
<organism evidence="1 2">
    <name type="scientific">Janthinobacterium lividum</name>
    <dbReference type="NCBI Taxonomy" id="29581"/>
    <lineage>
        <taxon>Bacteria</taxon>
        <taxon>Pseudomonadati</taxon>
        <taxon>Pseudomonadota</taxon>
        <taxon>Betaproteobacteria</taxon>
        <taxon>Burkholderiales</taxon>
        <taxon>Oxalobacteraceae</taxon>
        <taxon>Janthinobacterium</taxon>
    </lineage>
</organism>
<comment type="caution">
    <text evidence="1">The sequence shown here is derived from an EMBL/GenBank/DDBJ whole genome shotgun (WGS) entry which is preliminary data.</text>
</comment>
<evidence type="ECO:0000313" key="2">
    <source>
        <dbReference type="Proteomes" id="UP001237592"/>
    </source>
</evidence>
<proteinExistence type="predicted"/>
<evidence type="ECO:0000313" key="1">
    <source>
        <dbReference type="EMBL" id="MDQ4626224.1"/>
    </source>
</evidence>
<keyword evidence="2" id="KW-1185">Reference proteome</keyword>
<accession>A0ABU0XRR8</accession>